<proteinExistence type="predicted"/>
<sequence length="286" mass="31708">MSEAEGAARQAQNYAEIHFESRDGEQIMEPLKIFRAISEEYRIALPILNGYVLINKPQHLTRTMTSEPAIIKLVYAKIGSLHVYHGLVDMTGELIPLHNGDRPDQVAPVKLPDIDDDHHYYVMADEGIGDQVKDVDQYQPVDPAAKTSLVSLTAAEKQKVDRMERELSQGDNESILNIEDLKRELEEPAVDETGDPGHDFAADQADQSIEAHQSQYFDDQPLNPTVSQPTDSQTAAKNTPTTLLAQALGLICTSLAQAESKEEIDKLAESAKQLLVTIRTLVKLNQ</sequence>
<keyword evidence="2" id="KW-1185">Reference proteome</keyword>
<reference evidence="1 2" key="1">
    <citation type="journal article" date="2021" name="Int. J. Syst. Evol. Microbiol.">
        <title>Lentilactobacillus fungorum sp. nov., isolated from spent mushroom substrates.</title>
        <authorList>
            <person name="Tohno M."/>
            <person name="Tanizawa Y."/>
            <person name="Kojima Y."/>
            <person name="Sakamoto M."/>
            <person name="Ohkuma M."/>
            <person name="Kobayashi H."/>
        </authorList>
    </citation>
    <scope>NUCLEOTIDE SEQUENCE [LARGE SCALE GENOMIC DNA]</scope>
    <source>
        <strain evidence="1 2">YK48G</strain>
    </source>
</reference>
<accession>A0ABQ3W0A3</accession>
<evidence type="ECO:0000313" key="1">
    <source>
        <dbReference type="EMBL" id="GHP14024.1"/>
    </source>
</evidence>
<organism evidence="1 2">
    <name type="scientific">Lentilactobacillus fungorum</name>
    <dbReference type="NCBI Taxonomy" id="2201250"/>
    <lineage>
        <taxon>Bacteria</taxon>
        <taxon>Bacillati</taxon>
        <taxon>Bacillota</taxon>
        <taxon>Bacilli</taxon>
        <taxon>Lactobacillales</taxon>
        <taxon>Lactobacillaceae</taxon>
        <taxon>Lentilactobacillus</taxon>
    </lineage>
</organism>
<dbReference type="Proteomes" id="UP000604765">
    <property type="component" value="Unassembled WGS sequence"/>
</dbReference>
<evidence type="ECO:0000313" key="2">
    <source>
        <dbReference type="Proteomes" id="UP000604765"/>
    </source>
</evidence>
<protein>
    <submittedName>
        <fullName evidence="1">Uncharacterized protein</fullName>
    </submittedName>
</protein>
<name>A0ABQ3W0A3_9LACO</name>
<dbReference type="EMBL" id="BNJR01000012">
    <property type="protein sequence ID" value="GHP14024.1"/>
    <property type="molecule type" value="Genomic_DNA"/>
</dbReference>
<comment type="caution">
    <text evidence="1">The sequence shown here is derived from an EMBL/GenBank/DDBJ whole genome shotgun (WGS) entry which is preliminary data.</text>
</comment>
<gene>
    <name evidence="1" type="ORF">YK48G_14490</name>
</gene>